<dbReference type="SUPFAM" id="SSF48403">
    <property type="entry name" value="Ankyrin repeat"/>
    <property type="match status" value="1"/>
</dbReference>
<name>A0ABR2L726_9EUKA</name>
<reference evidence="1 2" key="1">
    <citation type="submission" date="2024-04" db="EMBL/GenBank/DDBJ databases">
        <title>Tritrichomonas musculus Genome.</title>
        <authorList>
            <person name="Alves-Ferreira E."/>
            <person name="Grigg M."/>
            <person name="Lorenzi H."/>
            <person name="Galac M."/>
        </authorList>
    </citation>
    <scope>NUCLEOTIDE SEQUENCE [LARGE SCALE GENOMIC DNA]</scope>
    <source>
        <strain evidence="1 2">EAF2021</strain>
    </source>
</reference>
<gene>
    <name evidence="1" type="ORF">M9Y10_001429</name>
</gene>
<dbReference type="PANTHER" id="PTHR24159:SF5">
    <property type="entry name" value="ANK_REP_REGION DOMAIN-CONTAINING PROTEIN"/>
    <property type="match status" value="1"/>
</dbReference>
<dbReference type="PANTHER" id="PTHR24159">
    <property type="match status" value="1"/>
</dbReference>
<dbReference type="InterPro" id="IPR036770">
    <property type="entry name" value="Ankyrin_rpt-contain_sf"/>
</dbReference>
<dbReference type="EMBL" id="JAPFFF010000001">
    <property type="protein sequence ID" value="KAK8899128.1"/>
    <property type="molecule type" value="Genomic_DNA"/>
</dbReference>
<organism evidence="1 2">
    <name type="scientific">Tritrichomonas musculus</name>
    <dbReference type="NCBI Taxonomy" id="1915356"/>
    <lineage>
        <taxon>Eukaryota</taxon>
        <taxon>Metamonada</taxon>
        <taxon>Parabasalia</taxon>
        <taxon>Tritrichomonadida</taxon>
        <taxon>Tritrichomonadidae</taxon>
        <taxon>Tritrichomonas</taxon>
    </lineage>
</organism>
<keyword evidence="2" id="KW-1185">Reference proteome</keyword>
<evidence type="ECO:0000313" key="1">
    <source>
        <dbReference type="EMBL" id="KAK8899128.1"/>
    </source>
</evidence>
<proteinExistence type="predicted"/>
<comment type="caution">
    <text evidence="1">The sequence shown here is derived from an EMBL/GenBank/DDBJ whole genome shotgun (WGS) entry which is preliminary data.</text>
</comment>
<dbReference type="Proteomes" id="UP001470230">
    <property type="component" value="Unassembled WGS sequence"/>
</dbReference>
<sequence length="278" mass="33452">MIDDNIYNEINGMIETNGTQYCHFFYPEIKSFLSNEKMQNIEKEILSDNPYFFDHFQENREKGENESYISILIRQDLVEEFISYITRTNIPLSSEIKASVFETNSFLIESKNISLIEYSAFYGSIQIFQFLINKSIELTPSLWLFAIHSRNAELIHILERNIKFPINRWEKVYMEAIKCHHNEFAEYFINMYQIDPKMNDEIISYYTEYHNYSFFPSDFNESNEFFYLCYNNYTELVNLFMEKKDKEIKESIIEENKQAIQKAAEEDKTEILYYLLSK</sequence>
<protein>
    <recommendedName>
        <fullName evidence="3">DUF3447 domain-containing protein</fullName>
    </recommendedName>
</protein>
<evidence type="ECO:0000313" key="2">
    <source>
        <dbReference type="Proteomes" id="UP001470230"/>
    </source>
</evidence>
<accession>A0ABR2L726</accession>
<evidence type="ECO:0008006" key="3">
    <source>
        <dbReference type="Google" id="ProtNLM"/>
    </source>
</evidence>